<reference evidence="1 2" key="1">
    <citation type="journal article" date="2022" name="Front. Microbiol.">
        <title>High genomic differentiation and limited gene flow indicate recent cryptic speciation within the genus Laspinema (cyanobacteria).</title>
        <authorList>
            <person name="Stanojkovic A."/>
            <person name="Skoupy S."/>
            <person name="Skaloud P."/>
            <person name="Dvorak P."/>
        </authorList>
    </citation>
    <scope>NUCLEOTIDE SEQUENCE [LARGE SCALE GENOMIC DNA]</scope>
    <source>
        <strain evidence="1 2">D2a</strain>
    </source>
</reference>
<protein>
    <submittedName>
        <fullName evidence="1">Uncharacterized protein</fullName>
    </submittedName>
</protein>
<gene>
    <name evidence="1" type="ORF">NG799_11005</name>
</gene>
<dbReference type="Proteomes" id="UP001525890">
    <property type="component" value="Unassembled WGS sequence"/>
</dbReference>
<name>A0ABT2MTL9_9CYAN</name>
<evidence type="ECO:0000313" key="1">
    <source>
        <dbReference type="EMBL" id="MCT7966861.1"/>
    </source>
</evidence>
<organism evidence="1 2">
    <name type="scientific">Laspinema palackyanum D2a</name>
    <dbReference type="NCBI Taxonomy" id="2953684"/>
    <lineage>
        <taxon>Bacteria</taxon>
        <taxon>Bacillati</taxon>
        <taxon>Cyanobacteriota</taxon>
        <taxon>Cyanophyceae</taxon>
        <taxon>Oscillatoriophycideae</taxon>
        <taxon>Oscillatoriales</taxon>
        <taxon>Laspinemataceae</taxon>
        <taxon>Laspinema</taxon>
        <taxon>Laspinema palackyanum</taxon>
    </lineage>
</organism>
<sequence>MNEEELKKRLNQEVDMMSINQLNELGNRAVKMGLIVGHGYRGGKYEILRKGEALMMTPQEAQSYLESLIKEIGG</sequence>
<proteinExistence type="predicted"/>
<dbReference type="RefSeq" id="WP_254567833.1">
    <property type="nucleotide sequence ID" value="NZ_JAMXFF010000014.1"/>
</dbReference>
<keyword evidence="2" id="KW-1185">Reference proteome</keyword>
<comment type="caution">
    <text evidence="1">The sequence shown here is derived from an EMBL/GenBank/DDBJ whole genome shotgun (WGS) entry which is preliminary data.</text>
</comment>
<evidence type="ECO:0000313" key="2">
    <source>
        <dbReference type="Proteomes" id="UP001525890"/>
    </source>
</evidence>
<accession>A0ABT2MTL9</accession>
<dbReference type="EMBL" id="JAMXFF010000014">
    <property type="protein sequence ID" value="MCT7966861.1"/>
    <property type="molecule type" value="Genomic_DNA"/>
</dbReference>